<accession>A0A139XBS0</accession>
<comment type="caution">
    <text evidence="2">The sequence shown here is derived from an EMBL/GenBank/DDBJ whole genome shotgun (WGS) entry which is preliminary data.</text>
</comment>
<keyword evidence="3" id="KW-1185">Reference proteome</keyword>
<dbReference type="AlphaFoldDB" id="A0A139XBS0"/>
<proteinExistence type="predicted"/>
<gene>
    <name evidence="2" type="ORF">WA1_19285</name>
</gene>
<evidence type="ECO:0000259" key="1">
    <source>
        <dbReference type="Pfam" id="PF01850"/>
    </source>
</evidence>
<dbReference type="Proteomes" id="UP000076925">
    <property type="component" value="Unassembled WGS sequence"/>
</dbReference>
<protein>
    <submittedName>
        <fullName evidence="2">Twitching motility protein PilT</fullName>
    </submittedName>
</protein>
<organism evidence="2 3">
    <name type="scientific">Scytonema hofmannii PCC 7110</name>
    <dbReference type="NCBI Taxonomy" id="128403"/>
    <lineage>
        <taxon>Bacteria</taxon>
        <taxon>Bacillati</taxon>
        <taxon>Cyanobacteriota</taxon>
        <taxon>Cyanophyceae</taxon>
        <taxon>Nostocales</taxon>
        <taxon>Scytonemataceae</taxon>
        <taxon>Scytonema</taxon>
    </lineage>
</organism>
<reference evidence="2 3" key="1">
    <citation type="journal article" date="2013" name="Genome Biol. Evol.">
        <title>Genomes of Stigonematalean cyanobacteria (subsection V) and the evolution of oxygenic photosynthesis from prokaryotes to plastids.</title>
        <authorList>
            <person name="Dagan T."/>
            <person name="Roettger M."/>
            <person name="Stucken K."/>
            <person name="Landan G."/>
            <person name="Koch R."/>
            <person name="Major P."/>
            <person name="Gould S.B."/>
            <person name="Goremykin V.V."/>
            <person name="Rippka R."/>
            <person name="Tandeau de Marsac N."/>
            <person name="Gugger M."/>
            <person name="Lockhart P.J."/>
            <person name="Allen J.F."/>
            <person name="Brune I."/>
            <person name="Maus I."/>
            <person name="Puhler A."/>
            <person name="Martin W.F."/>
        </authorList>
    </citation>
    <scope>NUCLEOTIDE SEQUENCE [LARGE SCALE GENOMIC DNA]</scope>
    <source>
        <strain evidence="2 3">PCC 7110</strain>
    </source>
</reference>
<name>A0A139XBS0_9CYAN</name>
<dbReference type="OrthoDB" id="286092at2"/>
<dbReference type="RefSeq" id="WP_017741932.1">
    <property type="nucleotide sequence ID" value="NZ_KQ976354.1"/>
</dbReference>
<feature type="domain" description="PIN" evidence="1">
    <location>
        <begin position="4"/>
        <end position="116"/>
    </location>
</feature>
<dbReference type="Gene3D" id="3.40.50.1010">
    <property type="entry name" value="5'-nuclease"/>
    <property type="match status" value="1"/>
</dbReference>
<dbReference type="InterPro" id="IPR002716">
    <property type="entry name" value="PIN_dom"/>
</dbReference>
<dbReference type="Pfam" id="PF01850">
    <property type="entry name" value="PIN"/>
    <property type="match status" value="1"/>
</dbReference>
<dbReference type="CDD" id="cd18682">
    <property type="entry name" value="PIN_VapC-like"/>
    <property type="match status" value="1"/>
</dbReference>
<evidence type="ECO:0000313" key="3">
    <source>
        <dbReference type="Proteomes" id="UP000076925"/>
    </source>
</evidence>
<dbReference type="SUPFAM" id="SSF88723">
    <property type="entry name" value="PIN domain-like"/>
    <property type="match status" value="1"/>
</dbReference>
<dbReference type="STRING" id="128403.WA1_19285"/>
<sequence>MSNYVLDASVILALLNNEPGSEIVLNVLTTAVISSVNLSEVVAKLADSGMPEVEVREVISTLGLEIINFDTEMAYRAGMLRPLTRSAGLSFGDRACLTLGKSLDLPILTTDRTWADLNLGINVRVIR</sequence>
<dbReference type="InterPro" id="IPR029060">
    <property type="entry name" value="PIN-like_dom_sf"/>
</dbReference>
<evidence type="ECO:0000313" key="2">
    <source>
        <dbReference type="EMBL" id="KYC42141.1"/>
    </source>
</evidence>
<dbReference type="EMBL" id="ANNX02000020">
    <property type="protein sequence ID" value="KYC42141.1"/>
    <property type="molecule type" value="Genomic_DNA"/>
</dbReference>